<dbReference type="Proteomes" id="UP000287144">
    <property type="component" value="Unassembled WGS sequence"/>
</dbReference>
<gene>
    <name evidence="2" type="ORF">CEP52_017602</name>
</gene>
<keyword evidence="3" id="KW-1185">Reference proteome</keyword>
<reference evidence="2 3" key="1">
    <citation type="submission" date="2017-06" db="EMBL/GenBank/DDBJ databases">
        <title>Comparative genomic analysis of Ambrosia Fusariam Clade fungi.</title>
        <authorList>
            <person name="Stajich J.E."/>
            <person name="Carrillo J."/>
            <person name="Kijimoto T."/>
            <person name="Eskalen A."/>
            <person name="O'Donnell K."/>
            <person name="Kasson M."/>
        </authorList>
    </citation>
    <scope>NUCLEOTIDE SEQUENCE [LARGE SCALE GENOMIC DNA]</scope>
    <source>
        <strain evidence="2 3">NRRL62579</strain>
    </source>
</reference>
<protein>
    <submittedName>
        <fullName evidence="2">Uncharacterized protein</fullName>
    </submittedName>
</protein>
<comment type="caution">
    <text evidence="2">The sequence shown here is derived from an EMBL/GenBank/DDBJ whole genome shotgun (WGS) entry which is preliminary data.</text>
</comment>
<organism evidence="2 3">
    <name type="scientific">Fusarium oligoseptatum</name>
    <dbReference type="NCBI Taxonomy" id="2604345"/>
    <lineage>
        <taxon>Eukaryota</taxon>
        <taxon>Fungi</taxon>
        <taxon>Dikarya</taxon>
        <taxon>Ascomycota</taxon>
        <taxon>Pezizomycotina</taxon>
        <taxon>Sordariomycetes</taxon>
        <taxon>Hypocreomycetidae</taxon>
        <taxon>Hypocreales</taxon>
        <taxon>Nectriaceae</taxon>
        <taxon>Fusarium</taxon>
        <taxon>Fusarium solani species complex</taxon>
    </lineage>
</organism>
<feature type="region of interest" description="Disordered" evidence="1">
    <location>
        <begin position="21"/>
        <end position="40"/>
    </location>
</feature>
<accession>A0A428RMQ7</accession>
<evidence type="ECO:0000313" key="2">
    <source>
        <dbReference type="EMBL" id="RSL78793.1"/>
    </source>
</evidence>
<dbReference type="EMBL" id="NKCK01000664">
    <property type="protein sequence ID" value="RSL78793.1"/>
    <property type="molecule type" value="Genomic_DNA"/>
</dbReference>
<proteinExistence type="predicted"/>
<evidence type="ECO:0000256" key="1">
    <source>
        <dbReference type="SAM" id="MobiDB-lite"/>
    </source>
</evidence>
<name>A0A428RMQ7_9HYPO</name>
<sequence>MPETPGNSPLMSTTRLFWPREPPTSSWASHPPRTSHPTDFCSPGCPDDTRSALLLDTLGLATLTFLGLRALVSTASCCFDRSLQLWLPDLLGLSCVLHLDAWRTDASLPFSQPQSCMTYLCSRVLPREPLTSAASAAARTTTGPRRLVSLAETTGYNRWVKTV</sequence>
<dbReference type="AlphaFoldDB" id="A0A428RMQ7"/>
<evidence type="ECO:0000313" key="3">
    <source>
        <dbReference type="Proteomes" id="UP000287144"/>
    </source>
</evidence>